<feature type="transmembrane region" description="Helical" evidence="4">
    <location>
        <begin position="314"/>
        <end position="334"/>
    </location>
</feature>
<keyword evidence="4" id="KW-1133">Transmembrane helix</keyword>
<gene>
    <name evidence="6" type="ORF">COT75_03375</name>
</gene>
<evidence type="ECO:0000256" key="3">
    <source>
        <dbReference type="PROSITE-ProRule" id="PRU00339"/>
    </source>
</evidence>
<evidence type="ECO:0000313" key="7">
    <source>
        <dbReference type="Proteomes" id="UP000230093"/>
    </source>
</evidence>
<accession>A0A2H0WB12</accession>
<dbReference type="AlphaFoldDB" id="A0A2H0WB12"/>
<feature type="repeat" description="TPR" evidence="3">
    <location>
        <begin position="409"/>
        <end position="442"/>
    </location>
</feature>
<feature type="transmembrane region" description="Helical" evidence="4">
    <location>
        <begin position="283"/>
        <end position="302"/>
    </location>
</feature>
<dbReference type="InterPro" id="IPR038731">
    <property type="entry name" value="RgtA/B/C-like"/>
</dbReference>
<name>A0A2H0WB12_9BACT</name>
<evidence type="ECO:0000259" key="5">
    <source>
        <dbReference type="Pfam" id="PF13231"/>
    </source>
</evidence>
<dbReference type="Pfam" id="PF13424">
    <property type="entry name" value="TPR_12"/>
    <property type="match status" value="1"/>
</dbReference>
<dbReference type="SUPFAM" id="SSF48452">
    <property type="entry name" value="TPR-like"/>
    <property type="match status" value="1"/>
</dbReference>
<feature type="transmembrane region" description="Helical" evidence="4">
    <location>
        <begin position="177"/>
        <end position="205"/>
    </location>
</feature>
<dbReference type="InterPro" id="IPR052346">
    <property type="entry name" value="O-mannosyl-transferase_TMTC"/>
</dbReference>
<evidence type="ECO:0000256" key="2">
    <source>
        <dbReference type="ARBA" id="ARBA00022803"/>
    </source>
</evidence>
<feature type="transmembrane region" description="Helical" evidence="4">
    <location>
        <begin position="152"/>
        <end position="170"/>
    </location>
</feature>
<dbReference type="InterPro" id="IPR019734">
    <property type="entry name" value="TPR_rpt"/>
</dbReference>
<proteinExistence type="predicted"/>
<evidence type="ECO:0000313" key="6">
    <source>
        <dbReference type="EMBL" id="PIS09079.1"/>
    </source>
</evidence>
<comment type="caution">
    <text evidence="6">The sequence shown here is derived from an EMBL/GenBank/DDBJ whole genome shotgun (WGS) entry which is preliminary data.</text>
</comment>
<dbReference type="PANTHER" id="PTHR44227">
    <property type="match status" value="1"/>
</dbReference>
<organism evidence="6 7">
    <name type="scientific">Candidatus Beckwithbacteria bacterium CG10_big_fil_rev_8_21_14_0_10_34_10</name>
    <dbReference type="NCBI Taxonomy" id="1974495"/>
    <lineage>
        <taxon>Bacteria</taxon>
        <taxon>Candidatus Beckwithiibacteriota</taxon>
    </lineage>
</organism>
<feature type="repeat" description="TPR" evidence="3">
    <location>
        <begin position="477"/>
        <end position="510"/>
    </location>
</feature>
<feature type="repeat" description="TPR" evidence="3">
    <location>
        <begin position="443"/>
        <end position="476"/>
    </location>
</feature>
<keyword evidence="4" id="KW-0812">Transmembrane</keyword>
<dbReference type="EMBL" id="PEZT01000020">
    <property type="protein sequence ID" value="PIS09079.1"/>
    <property type="molecule type" value="Genomic_DNA"/>
</dbReference>
<keyword evidence="4" id="KW-0472">Membrane</keyword>
<dbReference type="Proteomes" id="UP000230093">
    <property type="component" value="Unassembled WGS sequence"/>
</dbReference>
<feature type="transmembrane region" description="Helical" evidence="4">
    <location>
        <begin position="346"/>
        <end position="365"/>
    </location>
</feature>
<feature type="domain" description="Glycosyltransferase RgtA/B/C/D-like" evidence="5">
    <location>
        <begin position="88"/>
        <end position="228"/>
    </location>
</feature>
<feature type="transmembrane region" description="Helical" evidence="4">
    <location>
        <begin position="96"/>
        <end position="117"/>
    </location>
</feature>
<feature type="transmembrane region" description="Helical" evidence="4">
    <location>
        <begin position="372"/>
        <end position="389"/>
    </location>
</feature>
<reference evidence="7" key="1">
    <citation type="submission" date="2017-09" db="EMBL/GenBank/DDBJ databases">
        <title>Depth-based differentiation of microbial function through sediment-hosted aquifers and enrichment of novel symbionts in the deep terrestrial subsurface.</title>
        <authorList>
            <person name="Probst A.J."/>
            <person name="Ladd B."/>
            <person name="Jarett J.K."/>
            <person name="Geller-Mcgrath D.E."/>
            <person name="Sieber C.M.K."/>
            <person name="Emerson J.B."/>
            <person name="Anantharaman K."/>
            <person name="Thomas B.C."/>
            <person name="Malmstrom R."/>
            <person name="Stieglmeier M."/>
            <person name="Klingl A."/>
            <person name="Woyke T."/>
            <person name="Ryan C.M."/>
            <person name="Banfield J.F."/>
        </authorList>
    </citation>
    <scope>NUCLEOTIDE SEQUENCE [LARGE SCALE GENOMIC DNA]</scope>
</reference>
<sequence length="539" mass="62703">MGYQKSLKSFFDENKTQIMIILFAVFSIYVWTVFFGYVNYDDAVLVDQAAAFLKNPNLDYFKLGLNSQIVVEARYFRPILLIVYLIEVSLFGSRAFFPHFMNIILHLGVSFVLYILLKKNIKKETACVLTTLFAVHPALVHAVAWVPGRNDILLGLFSILCLYFFTRLLTSNQLRNILYFSLFLFLSIFTKETAVVLPILILFYYLLFDEEKNKKVVYKLIAVAIIPAIMLGFWFILRSALYSLNSDFFSIQFSIKDLPALLSYWGKSVIPFHLSYYPSIRRIDYGIGAFAIVLMTLALVFLKKNNLKRNNLKWTMYGILWFLIFLLPTFFQFGNQYFAGHVENRLYTPLIGVIFMISILEFPLIKGTKHSMLYAFIIIFWFISIGRIMPYRNALAFWTAAAKSSAEESSVHSSLGKQYLNDSQFENAESEFKKALEINKNENHMHNNLAIVYMAQGRYDEAEKELQAEFDINPDSIEALINYGFIKYMKKDFEKAEEFWMKAYEVAPQNPKIFKVLSEFYLRTKQDDKNNSLKPPSEN</sequence>
<keyword evidence="1" id="KW-0677">Repeat</keyword>
<keyword evidence="2 3" id="KW-0802">TPR repeat</keyword>
<dbReference type="PROSITE" id="PS50005">
    <property type="entry name" value="TPR"/>
    <property type="match status" value="3"/>
</dbReference>
<dbReference type="Pfam" id="PF13231">
    <property type="entry name" value="PMT_2"/>
    <property type="match status" value="1"/>
</dbReference>
<dbReference type="Gene3D" id="1.25.40.10">
    <property type="entry name" value="Tetratricopeptide repeat domain"/>
    <property type="match status" value="1"/>
</dbReference>
<dbReference type="InterPro" id="IPR011990">
    <property type="entry name" value="TPR-like_helical_dom_sf"/>
</dbReference>
<dbReference type="SMART" id="SM00028">
    <property type="entry name" value="TPR"/>
    <property type="match status" value="3"/>
</dbReference>
<feature type="transmembrane region" description="Helical" evidence="4">
    <location>
        <begin position="217"/>
        <end position="237"/>
    </location>
</feature>
<protein>
    <recommendedName>
        <fullName evidence="5">Glycosyltransferase RgtA/B/C/D-like domain-containing protein</fullName>
    </recommendedName>
</protein>
<feature type="transmembrane region" description="Helical" evidence="4">
    <location>
        <begin position="20"/>
        <end position="38"/>
    </location>
</feature>
<evidence type="ECO:0000256" key="4">
    <source>
        <dbReference type="SAM" id="Phobius"/>
    </source>
</evidence>
<dbReference type="PANTHER" id="PTHR44227:SF3">
    <property type="entry name" value="PROTEIN O-MANNOSYL-TRANSFERASE TMTC4"/>
    <property type="match status" value="1"/>
</dbReference>
<evidence type="ECO:0000256" key="1">
    <source>
        <dbReference type="ARBA" id="ARBA00022737"/>
    </source>
</evidence>